<dbReference type="AlphaFoldDB" id="A0A0K0XUB4"/>
<dbReference type="OrthoDB" id="7852032at2"/>
<gene>
    <name evidence="1" type="ORF">WM2015_874</name>
</gene>
<sequence>MPGYIFFSDQKEMDAPIYRIFGVERLFQLFDVQKLALVKPSAWDDPFENFILKSKARLENGELAEFAYANDLYGQCWSFKEESDAMWRIYSANQYGVKVKTTPRKLREALAGSVPYSDISAFIGKVRYHTDAQLRGMLNDRARMQRKVFDGAGQGLAETLLFKRTAFEHEQEVRLIYSKNDGRESQDIFLFPFDPFSNIEEVVFDPRMDNRLVEIYSNHIRSLGFKGKIQKSTLYEIPNLEVQV</sequence>
<organism evidence="1 2">
    <name type="scientific">Wenzhouxiangella marina</name>
    <dbReference type="NCBI Taxonomy" id="1579979"/>
    <lineage>
        <taxon>Bacteria</taxon>
        <taxon>Pseudomonadati</taxon>
        <taxon>Pseudomonadota</taxon>
        <taxon>Gammaproteobacteria</taxon>
        <taxon>Chromatiales</taxon>
        <taxon>Wenzhouxiangellaceae</taxon>
        <taxon>Wenzhouxiangella</taxon>
    </lineage>
</organism>
<dbReference type="Pfam" id="PF11185">
    <property type="entry name" value="DUF2971"/>
    <property type="match status" value="1"/>
</dbReference>
<dbReference type="EMBL" id="CP012154">
    <property type="protein sequence ID" value="AKS41255.1"/>
    <property type="molecule type" value="Genomic_DNA"/>
</dbReference>
<name>A0A0K0XUB4_9GAMM</name>
<dbReference type="KEGG" id="wma:WM2015_874"/>
<dbReference type="InterPro" id="IPR021352">
    <property type="entry name" value="DUF2971"/>
</dbReference>
<dbReference type="Proteomes" id="UP000066624">
    <property type="component" value="Chromosome"/>
</dbReference>
<reference evidence="1 2" key="1">
    <citation type="submission" date="2015-07" db="EMBL/GenBank/DDBJ databases">
        <authorList>
            <person name="Noorani M."/>
        </authorList>
    </citation>
    <scope>NUCLEOTIDE SEQUENCE [LARGE SCALE GENOMIC DNA]</scope>
    <source>
        <strain evidence="1 2">KCTC 42284</strain>
    </source>
</reference>
<keyword evidence="2" id="KW-1185">Reference proteome</keyword>
<dbReference type="PATRIC" id="fig|1579979.3.peg.895"/>
<dbReference type="RefSeq" id="WP_156200852.1">
    <property type="nucleotide sequence ID" value="NZ_CP012154.1"/>
</dbReference>
<evidence type="ECO:0000313" key="1">
    <source>
        <dbReference type="EMBL" id="AKS41255.1"/>
    </source>
</evidence>
<proteinExistence type="predicted"/>
<protein>
    <submittedName>
        <fullName evidence="1">Uncharacterized protein</fullName>
    </submittedName>
</protein>
<evidence type="ECO:0000313" key="2">
    <source>
        <dbReference type="Proteomes" id="UP000066624"/>
    </source>
</evidence>
<accession>A0A0K0XUB4</accession>